<feature type="chain" id="PRO_5046596725" evidence="2">
    <location>
        <begin position="23"/>
        <end position="429"/>
    </location>
</feature>
<dbReference type="InterPro" id="IPR050922">
    <property type="entry name" value="LytR/CpsA/Psr_CW_biosynth"/>
</dbReference>
<dbReference type="PANTHER" id="PTHR33392">
    <property type="entry name" value="POLYISOPRENYL-TEICHOIC ACID--PEPTIDOGLYCAN TEICHOIC ACID TRANSFERASE TAGU"/>
    <property type="match status" value="1"/>
</dbReference>
<keyword evidence="2" id="KW-0732">Signal</keyword>
<dbReference type="NCBIfam" id="TIGR00350">
    <property type="entry name" value="lytR_cpsA_psr"/>
    <property type="match status" value="1"/>
</dbReference>
<evidence type="ECO:0000259" key="3">
    <source>
        <dbReference type="Pfam" id="PF03816"/>
    </source>
</evidence>
<reference evidence="5" key="1">
    <citation type="journal article" date="2019" name="Int. J. Syst. Evol. Microbiol.">
        <title>The Global Catalogue of Microorganisms (GCM) 10K type strain sequencing project: providing services to taxonomists for standard genome sequencing and annotation.</title>
        <authorList>
            <consortium name="The Broad Institute Genomics Platform"/>
            <consortium name="The Broad Institute Genome Sequencing Center for Infectious Disease"/>
            <person name="Wu L."/>
            <person name="Ma J."/>
        </authorList>
    </citation>
    <scope>NUCLEOTIDE SEQUENCE [LARGE SCALE GENOMIC DNA]</scope>
    <source>
        <strain evidence="5">CGMCC 1.13681</strain>
    </source>
</reference>
<dbReference type="Pfam" id="PF03816">
    <property type="entry name" value="LytR_cpsA_psr"/>
    <property type="match status" value="1"/>
</dbReference>
<evidence type="ECO:0000256" key="1">
    <source>
        <dbReference type="ARBA" id="ARBA00006068"/>
    </source>
</evidence>
<comment type="similarity">
    <text evidence="1">Belongs to the LytR/CpsA/Psr (LCP) family.</text>
</comment>
<feature type="domain" description="Cell envelope-related transcriptional attenuator" evidence="3">
    <location>
        <begin position="72"/>
        <end position="218"/>
    </location>
</feature>
<organism evidence="4 5">
    <name type="scientific">Streptomyces polyrhachis</name>
    <dbReference type="NCBI Taxonomy" id="1282885"/>
    <lineage>
        <taxon>Bacteria</taxon>
        <taxon>Bacillati</taxon>
        <taxon>Actinomycetota</taxon>
        <taxon>Actinomycetes</taxon>
        <taxon>Kitasatosporales</taxon>
        <taxon>Streptomycetaceae</taxon>
        <taxon>Streptomyces</taxon>
    </lineage>
</organism>
<dbReference type="RefSeq" id="WP_386413225.1">
    <property type="nucleotide sequence ID" value="NZ_JBHSZO010000008.1"/>
</dbReference>
<protein>
    <submittedName>
        <fullName evidence="4">LCP family protein</fullName>
    </submittedName>
</protein>
<evidence type="ECO:0000313" key="4">
    <source>
        <dbReference type="EMBL" id="MFC7217969.1"/>
    </source>
</evidence>
<keyword evidence="5" id="KW-1185">Reference proteome</keyword>
<sequence>MRRLPLLATLLAVLATGGTVQAVSADTFAAGTSDRAAAGGTNILVAGVDTRRGLSRETINKLHVGGEGCDCTDVLMLVHLSADGKRASAVSLLRDSYVEFAPHDHPRHHGKINGAYQHGGPDLAMRTVERATGLKVDHYLQADFPGFAAAVDDLGGATVCTAEPLADKNSGLRLDPGTHHVDGNGALRYARARHVPPPGDGGRVRRQHRLLAGMLERLRTGGAFADLPSAARTARTLLRSVRTDPGTSPLELARLGLALGKVRDTEFATVPVADWDHRVPQWGSTVRWHGRRAATLWKALREDRPVTGDQGVLPGGAVAVDMPPTFVQVRAADGRVARALRANGFDVRGRGPVAAAGGERTVITYDPRWQRYAPTLAAALPGARLDPVAGHGPVFDVRPGTDRQRTARVVFDRTAVQGAPVSGESLLCR</sequence>
<feature type="signal peptide" evidence="2">
    <location>
        <begin position="1"/>
        <end position="22"/>
    </location>
</feature>
<dbReference type="PANTHER" id="PTHR33392:SF6">
    <property type="entry name" value="POLYISOPRENYL-TEICHOIC ACID--PEPTIDOGLYCAN TEICHOIC ACID TRANSFERASE TAGU"/>
    <property type="match status" value="1"/>
</dbReference>
<dbReference type="InterPro" id="IPR004474">
    <property type="entry name" value="LytR_CpsA_psr"/>
</dbReference>
<comment type="caution">
    <text evidence="4">The sequence shown here is derived from an EMBL/GenBank/DDBJ whole genome shotgun (WGS) entry which is preliminary data.</text>
</comment>
<proteinExistence type="inferred from homology"/>
<dbReference type="Gene3D" id="3.40.630.190">
    <property type="entry name" value="LCP protein"/>
    <property type="match status" value="1"/>
</dbReference>
<evidence type="ECO:0000313" key="5">
    <source>
        <dbReference type="Proteomes" id="UP001596413"/>
    </source>
</evidence>
<evidence type="ECO:0000256" key="2">
    <source>
        <dbReference type="SAM" id="SignalP"/>
    </source>
</evidence>
<dbReference type="Proteomes" id="UP001596413">
    <property type="component" value="Unassembled WGS sequence"/>
</dbReference>
<gene>
    <name evidence="4" type="ORF">ACFQLX_07285</name>
</gene>
<accession>A0ABW2GD63</accession>
<dbReference type="EMBL" id="JBHSZO010000008">
    <property type="protein sequence ID" value="MFC7217969.1"/>
    <property type="molecule type" value="Genomic_DNA"/>
</dbReference>
<name>A0ABW2GD63_9ACTN</name>